<protein>
    <submittedName>
        <fullName evidence="1">Uncharacterized protein</fullName>
    </submittedName>
</protein>
<dbReference type="Gramene" id="KQL16627">
    <property type="protein sequence ID" value="KQL16627"/>
    <property type="gene ID" value="SETIT_023784mg"/>
</dbReference>
<dbReference type="HOGENOM" id="CLU_2376799_0_0_1"/>
<sequence length="95" mass="10718">MLIKVDKVMRFDPIHYDHQLRHSSGLYGKKVSSIAVSFLVHVMCTENSLSLSSKVQNASTPPKGRYLSAKETKIQLINGMFRNISYISQENAFEG</sequence>
<reference evidence="2" key="1">
    <citation type="journal article" date="2012" name="Nat. Biotechnol.">
        <title>Reference genome sequence of the model plant Setaria.</title>
        <authorList>
            <person name="Bennetzen J.L."/>
            <person name="Schmutz J."/>
            <person name="Wang H."/>
            <person name="Percifield R."/>
            <person name="Hawkins J."/>
            <person name="Pontaroli A.C."/>
            <person name="Estep M."/>
            <person name="Feng L."/>
            <person name="Vaughn J.N."/>
            <person name="Grimwood J."/>
            <person name="Jenkins J."/>
            <person name="Barry K."/>
            <person name="Lindquist E."/>
            <person name="Hellsten U."/>
            <person name="Deshpande S."/>
            <person name="Wang X."/>
            <person name="Wu X."/>
            <person name="Mitros T."/>
            <person name="Triplett J."/>
            <person name="Yang X."/>
            <person name="Ye C.Y."/>
            <person name="Mauro-Herrera M."/>
            <person name="Wang L."/>
            <person name="Li P."/>
            <person name="Sharma M."/>
            <person name="Sharma R."/>
            <person name="Ronald P.C."/>
            <person name="Panaud O."/>
            <person name="Kellogg E.A."/>
            <person name="Brutnell T.P."/>
            <person name="Doust A.N."/>
            <person name="Tuskan G.A."/>
            <person name="Rokhsar D."/>
            <person name="Devos K.M."/>
        </authorList>
    </citation>
    <scope>NUCLEOTIDE SEQUENCE [LARGE SCALE GENOMIC DNA]</scope>
    <source>
        <strain evidence="2">cv. Yugu1</strain>
    </source>
</reference>
<evidence type="ECO:0000313" key="1">
    <source>
        <dbReference type="EnsemblPlants" id="KQL16627"/>
    </source>
</evidence>
<accession>K3ZB63</accession>
<dbReference type="EMBL" id="AGNK02002024">
    <property type="status" value="NOT_ANNOTATED_CDS"/>
    <property type="molecule type" value="Genomic_DNA"/>
</dbReference>
<dbReference type="Proteomes" id="UP000004995">
    <property type="component" value="Unassembled WGS sequence"/>
</dbReference>
<proteinExistence type="predicted"/>
<dbReference type="InParanoid" id="K3ZB63"/>
<name>K3ZB63_SETIT</name>
<organism evidence="1 2">
    <name type="scientific">Setaria italica</name>
    <name type="common">Foxtail millet</name>
    <name type="synonym">Panicum italicum</name>
    <dbReference type="NCBI Taxonomy" id="4555"/>
    <lineage>
        <taxon>Eukaryota</taxon>
        <taxon>Viridiplantae</taxon>
        <taxon>Streptophyta</taxon>
        <taxon>Embryophyta</taxon>
        <taxon>Tracheophyta</taxon>
        <taxon>Spermatophyta</taxon>
        <taxon>Magnoliopsida</taxon>
        <taxon>Liliopsida</taxon>
        <taxon>Poales</taxon>
        <taxon>Poaceae</taxon>
        <taxon>PACMAD clade</taxon>
        <taxon>Panicoideae</taxon>
        <taxon>Panicodae</taxon>
        <taxon>Paniceae</taxon>
        <taxon>Cenchrinae</taxon>
        <taxon>Setaria</taxon>
    </lineage>
</organism>
<reference evidence="1" key="2">
    <citation type="submission" date="2018-08" db="UniProtKB">
        <authorList>
            <consortium name="EnsemblPlants"/>
        </authorList>
    </citation>
    <scope>IDENTIFICATION</scope>
    <source>
        <strain evidence="1">Yugu1</strain>
    </source>
</reference>
<dbReference type="AlphaFoldDB" id="K3ZB63"/>
<keyword evidence="2" id="KW-1185">Reference proteome</keyword>
<dbReference type="EnsemblPlants" id="KQL16627">
    <property type="protein sequence ID" value="KQL16627"/>
    <property type="gene ID" value="SETIT_023784mg"/>
</dbReference>
<evidence type="ECO:0000313" key="2">
    <source>
        <dbReference type="Proteomes" id="UP000004995"/>
    </source>
</evidence>